<feature type="domain" description="HotDog ACOT-type" evidence="4">
    <location>
        <begin position="165"/>
        <end position="277"/>
    </location>
</feature>
<dbReference type="GO" id="GO:0005829">
    <property type="term" value="C:cytosol"/>
    <property type="evidence" value="ECO:0007669"/>
    <property type="project" value="TreeGrafter"/>
</dbReference>
<evidence type="ECO:0000313" key="8">
    <source>
        <dbReference type="Proteomes" id="UP000726105"/>
    </source>
</evidence>
<evidence type="ECO:0000256" key="1">
    <source>
        <dbReference type="ARBA" id="ARBA00010458"/>
    </source>
</evidence>
<dbReference type="Gene3D" id="3.10.129.10">
    <property type="entry name" value="Hotdog Thioesterase"/>
    <property type="match status" value="2"/>
</dbReference>
<protein>
    <submittedName>
        <fullName evidence="6">Acyl-CoA thioesterase</fullName>
    </submittedName>
</protein>
<dbReference type="Proteomes" id="UP000726105">
    <property type="component" value="Unassembled WGS sequence"/>
</dbReference>
<reference evidence="7 8" key="1">
    <citation type="submission" date="2020-10" db="EMBL/GenBank/DDBJ databases">
        <title>Connecting structure to function with the recovery of over 1000 high-quality activated sludge metagenome-assembled genomes encoding full-length rRNA genes using long-read sequencing.</title>
        <authorList>
            <person name="Singleton C.M."/>
            <person name="Petriglieri F."/>
            <person name="Kristensen J.M."/>
            <person name="Kirkegaard R.H."/>
            <person name="Michaelsen T.Y."/>
            <person name="Andersen M.H."/>
            <person name="Karst S.M."/>
            <person name="Dueholm M.S."/>
            <person name="Nielsen P.H."/>
            <person name="Albertsen M."/>
        </authorList>
    </citation>
    <scope>NUCLEOTIDE SEQUENCE [LARGE SCALE GENOMIC DNA]</scope>
    <source>
        <strain evidence="5">AalE_18-Q3-R2-46_BAT3C.188</strain>
        <strain evidence="6">Ega_18-Q3-R5-49_MAXAC.001</strain>
    </source>
</reference>
<dbReference type="AlphaFoldDB" id="A0A935M3D7"/>
<dbReference type="PANTHER" id="PTHR11049:SF16">
    <property type="entry name" value="PROTEIN VDLD"/>
    <property type="match status" value="1"/>
</dbReference>
<feature type="domain" description="HotDog ACOT-type" evidence="4">
    <location>
        <begin position="6"/>
        <end position="118"/>
    </location>
</feature>
<accession>A0A935M3D7</accession>
<dbReference type="Proteomes" id="UP000718281">
    <property type="component" value="Unassembled WGS sequence"/>
</dbReference>
<evidence type="ECO:0000256" key="2">
    <source>
        <dbReference type="ARBA" id="ARBA00022801"/>
    </source>
</evidence>
<dbReference type="InterPro" id="IPR040170">
    <property type="entry name" value="Cytosol_ACT"/>
</dbReference>
<evidence type="ECO:0000313" key="5">
    <source>
        <dbReference type="EMBL" id="MBK6300567.1"/>
    </source>
</evidence>
<sequence length="318" mass="33935">MPSTATTGQVTLRFLAAPTDAGQGGSVSGGRILEWIDKAGFACAAGWSGRYCVTAYVGNIDFHRPVQVGDLVEVSAQLVLTGRSSMTIVVDVSSGNPRGGQVEHAFECRMVFVAVDDEGRTVDVAQWDPPGAVLRAAQAEARRRIDLRERVKSLVAAQDWEGATLAHGATLRFLAAPTDVNWGGKVHGGILMRWLDETGYVCASGWSQTHVVSRFSGGVSFLRPIRIGDVVEIQSRLVHTGRTSMHVALRVLAGSPRTGELALATQCTSVYVALDADGRPCPVPTWTPTAAVDLAAQERALEFMALRADPAFHSSPRS</sequence>
<evidence type="ECO:0000313" key="6">
    <source>
        <dbReference type="EMBL" id="MBK7272920.1"/>
    </source>
</evidence>
<dbReference type="EMBL" id="JADIXZ010000004">
    <property type="protein sequence ID" value="MBK6300567.1"/>
    <property type="molecule type" value="Genomic_DNA"/>
</dbReference>
<dbReference type="PROSITE" id="PS51770">
    <property type="entry name" value="HOTDOG_ACOT"/>
    <property type="match status" value="2"/>
</dbReference>
<dbReference type="EMBL" id="JADJIB010000002">
    <property type="protein sequence ID" value="MBK7272920.1"/>
    <property type="molecule type" value="Genomic_DNA"/>
</dbReference>
<dbReference type="SUPFAM" id="SSF54637">
    <property type="entry name" value="Thioesterase/thiol ester dehydrase-isomerase"/>
    <property type="match status" value="2"/>
</dbReference>
<name>A0A935M3D7_9MICO</name>
<dbReference type="Pfam" id="PF03061">
    <property type="entry name" value="4HBT"/>
    <property type="match status" value="2"/>
</dbReference>
<dbReference type="InterPro" id="IPR006683">
    <property type="entry name" value="Thioestr_dom"/>
</dbReference>
<proteinExistence type="inferred from homology"/>
<comment type="caution">
    <text evidence="6">The sequence shown here is derived from an EMBL/GenBank/DDBJ whole genome shotgun (WGS) entry which is preliminary data.</text>
</comment>
<gene>
    <name evidence="5" type="ORF">IPF40_05785</name>
    <name evidence="6" type="ORF">IPI13_07015</name>
</gene>
<evidence type="ECO:0000313" key="7">
    <source>
        <dbReference type="Proteomes" id="UP000718281"/>
    </source>
</evidence>
<evidence type="ECO:0000256" key="3">
    <source>
        <dbReference type="PROSITE-ProRule" id="PRU01106"/>
    </source>
</evidence>
<dbReference type="CDD" id="cd03442">
    <property type="entry name" value="BFIT_BACH"/>
    <property type="match status" value="2"/>
</dbReference>
<dbReference type="GO" id="GO:0006637">
    <property type="term" value="P:acyl-CoA metabolic process"/>
    <property type="evidence" value="ECO:0007669"/>
    <property type="project" value="TreeGrafter"/>
</dbReference>
<evidence type="ECO:0000259" key="4">
    <source>
        <dbReference type="PROSITE" id="PS51770"/>
    </source>
</evidence>
<comment type="similarity">
    <text evidence="1">Belongs to the acyl coenzyme A hydrolase family.</text>
</comment>
<organism evidence="6 8">
    <name type="scientific">Candidatus Phosphoribacter hodrii</name>
    <dbReference type="NCBI Taxonomy" id="2953743"/>
    <lineage>
        <taxon>Bacteria</taxon>
        <taxon>Bacillati</taxon>
        <taxon>Actinomycetota</taxon>
        <taxon>Actinomycetes</taxon>
        <taxon>Micrococcales</taxon>
        <taxon>Dermatophilaceae</taxon>
        <taxon>Candidatus Phosphoribacter</taxon>
    </lineage>
</organism>
<dbReference type="PANTHER" id="PTHR11049">
    <property type="entry name" value="ACYL COENZYME A THIOESTER HYDROLASE"/>
    <property type="match status" value="1"/>
</dbReference>
<dbReference type="GO" id="GO:0052816">
    <property type="term" value="F:long-chain fatty acyl-CoA hydrolase activity"/>
    <property type="evidence" value="ECO:0007669"/>
    <property type="project" value="TreeGrafter"/>
</dbReference>
<dbReference type="InterPro" id="IPR029069">
    <property type="entry name" value="HotDog_dom_sf"/>
</dbReference>
<dbReference type="InterPro" id="IPR033120">
    <property type="entry name" value="HOTDOG_ACOT"/>
</dbReference>
<keyword evidence="2 3" id="KW-0378">Hydrolase</keyword>